<gene>
    <name evidence="1" type="ORF">PACLA_8A033508</name>
</gene>
<dbReference type="InterPro" id="IPR043502">
    <property type="entry name" value="DNA/RNA_pol_sf"/>
</dbReference>
<feature type="non-terminal residue" evidence="1">
    <location>
        <position position="1"/>
    </location>
</feature>
<dbReference type="PANTHER" id="PTHR46670">
    <property type="entry name" value="ENDO/EXONUCLEASE/PHOSPHATASE DOMAIN-CONTAINING PROTEIN"/>
    <property type="match status" value="1"/>
</dbReference>
<dbReference type="PROSITE" id="PS50878">
    <property type="entry name" value="RT_POL"/>
    <property type="match status" value="1"/>
</dbReference>
<organism evidence="1 2">
    <name type="scientific">Paramuricea clavata</name>
    <name type="common">Red gorgonian</name>
    <name type="synonym">Violescent sea-whip</name>
    <dbReference type="NCBI Taxonomy" id="317549"/>
    <lineage>
        <taxon>Eukaryota</taxon>
        <taxon>Metazoa</taxon>
        <taxon>Cnidaria</taxon>
        <taxon>Anthozoa</taxon>
        <taxon>Octocorallia</taxon>
        <taxon>Malacalcyonacea</taxon>
        <taxon>Plexauridae</taxon>
        <taxon>Paramuricea</taxon>
    </lineage>
</organism>
<evidence type="ECO:0000313" key="2">
    <source>
        <dbReference type="Proteomes" id="UP001152795"/>
    </source>
</evidence>
<reference evidence="1" key="1">
    <citation type="submission" date="2020-04" db="EMBL/GenBank/DDBJ databases">
        <authorList>
            <person name="Alioto T."/>
            <person name="Alioto T."/>
            <person name="Gomez Garrido J."/>
        </authorList>
    </citation>
    <scope>NUCLEOTIDE SEQUENCE</scope>
    <source>
        <strain evidence="1">A484AB</strain>
    </source>
</reference>
<dbReference type="Pfam" id="PF00078">
    <property type="entry name" value="RVT_1"/>
    <property type="match status" value="1"/>
</dbReference>
<proteinExistence type="predicted"/>
<dbReference type="OrthoDB" id="10067249at2759"/>
<dbReference type="InterPro" id="IPR000477">
    <property type="entry name" value="RT_dom"/>
</dbReference>
<dbReference type="Gene3D" id="3.60.10.10">
    <property type="entry name" value="Endonuclease/exonuclease/phosphatase"/>
    <property type="match status" value="1"/>
</dbReference>
<dbReference type="EMBL" id="CACRXK020011746">
    <property type="protein sequence ID" value="CAB4021983.1"/>
    <property type="molecule type" value="Genomic_DNA"/>
</dbReference>
<protein>
    <submittedName>
        <fullName evidence="1">Uncharacterized protein</fullName>
    </submittedName>
</protein>
<accession>A0A6S7IW86</accession>
<evidence type="ECO:0000313" key="1">
    <source>
        <dbReference type="EMBL" id="CAB4021983.1"/>
    </source>
</evidence>
<dbReference type="PANTHER" id="PTHR46670:SF3">
    <property type="entry name" value="ENDONUCLEASE_EXONUCLEASE_PHOSPHATASE DOMAIN-CONTAINING PROTEIN"/>
    <property type="match status" value="1"/>
</dbReference>
<comment type="caution">
    <text evidence="1">The sequence shown here is derived from an EMBL/GenBank/DDBJ whole genome shotgun (WGS) entry which is preliminary data.</text>
</comment>
<dbReference type="SUPFAM" id="SSF56219">
    <property type="entry name" value="DNase I-like"/>
    <property type="match status" value="1"/>
</dbReference>
<dbReference type="InterPro" id="IPR036691">
    <property type="entry name" value="Endo/exonu/phosph_ase_sf"/>
</dbReference>
<name>A0A6S7IW86_PARCT</name>
<dbReference type="AlphaFoldDB" id="A0A6S7IW86"/>
<sequence length="500" mass="57437">LIILPGNLLIAGDFNYHVDNSTNPGTIKFNKILESFNLQQHVNGPTHKTGHTLDLIIARIGDRLVTNIEIHDPMFSDHSAVSCMLQLVKPPLERAEIQYRKLRNINMDSFNEDLGKSNFSSDSELPTIIDQYEKTLEETLQKHAPLKRRTITLRPSAPWYNEEIGKAKRHRRRFERRWRASSRSRLCIDKEIYIKQCQIVNDMIKEAKTTYYSSAISNNKYNQKKTREMLSNYIIVNNFGDFFSNKIAVLRSDLANISTYDNQLRPAELLTQCVEFRVFQTVTEQEVENIVDANGKKSCELDPIPATILKGCKKTLLPTFTNIINKSLETGCMPVQLKEAMLKPKLKKSNLEFEEHSNFRPISNLKFLSKIIEKAVATQLMEHLFNNNLEEPLQSAYKRFHSTEAALLKVQNDILIAIDNQKCVVLLLLDMSAAFDTVDHEILLERMSKRFGIKDKVLEWFQSYLQNRTQTVMIDGVKSAAKDLNCGVPQGSYMIVYDAI</sequence>
<dbReference type="Proteomes" id="UP001152795">
    <property type="component" value="Unassembled WGS sequence"/>
</dbReference>
<keyword evidence="2" id="KW-1185">Reference proteome</keyword>
<dbReference type="SUPFAM" id="SSF56672">
    <property type="entry name" value="DNA/RNA polymerases"/>
    <property type="match status" value="1"/>
</dbReference>